<accession>A0ABT1G6K9</accession>
<dbReference type="Gene3D" id="3.40.50.10320">
    <property type="entry name" value="LmbE-like"/>
    <property type="match status" value="1"/>
</dbReference>
<proteinExistence type="predicted"/>
<dbReference type="Proteomes" id="UP001204000">
    <property type="component" value="Unassembled WGS sequence"/>
</dbReference>
<dbReference type="PANTHER" id="PTHR12993">
    <property type="entry name" value="N-ACETYLGLUCOSAMINYL-PHOSPHATIDYLINOSITOL DE-N-ACETYLASE-RELATED"/>
    <property type="match status" value="1"/>
</dbReference>
<dbReference type="Pfam" id="PF02585">
    <property type="entry name" value="PIG-L"/>
    <property type="match status" value="1"/>
</dbReference>
<dbReference type="RefSeq" id="WP_253579492.1">
    <property type="nucleotide sequence ID" value="NZ_JAMFTQ010000021.1"/>
</dbReference>
<evidence type="ECO:0000313" key="3">
    <source>
        <dbReference type="Proteomes" id="UP001204000"/>
    </source>
</evidence>
<comment type="caution">
    <text evidence="2">The sequence shown here is derived from an EMBL/GenBank/DDBJ whole genome shotgun (WGS) entry which is preliminary data.</text>
</comment>
<evidence type="ECO:0000313" key="2">
    <source>
        <dbReference type="EMBL" id="MCP1388668.1"/>
    </source>
</evidence>
<dbReference type="InterPro" id="IPR003737">
    <property type="entry name" value="GlcNAc_PI_deacetylase-related"/>
</dbReference>
<dbReference type="EMBL" id="JAMFTQ010000021">
    <property type="protein sequence ID" value="MCP1388668.1"/>
    <property type="molecule type" value="Genomic_DNA"/>
</dbReference>
<dbReference type="SUPFAM" id="SSF102588">
    <property type="entry name" value="LmbE-like"/>
    <property type="match status" value="1"/>
</dbReference>
<reference evidence="2" key="1">
    <citation type="submission" date="2022-05" db="EMBL/GenBank/DDBJ databases">
        <title>Corynebacterium sp. TA-R-1 sp. nov., isolated from human feces.</title>
        <authorList>
            <person name="Shamsuzzaman M."/>
            <person name="Dahal R.H."/>
        </authorList>
    </citation>
    <scope>NUCLEOTIDE SEQUENCE</scope>
    <source>
        <strain evidence="2">TA-R-1</strain>
    </source>
</reference>
<protein>
    <submittedName>
        <fullName evidence="2">PIG-L family deacetylase</fullName>
    </submittedName>
</protein>
<gene>
    <name evidence="2" type="ORF">M5J20_10830</name>
</gene>
<sequence>MAIERLNLTAEDSVLAVVAHPDDMEYGASAAVAAWSEAGIAVDYLLITRGEHGIAGMDADEAKRVRTGEQRRACDIVGARDLIFLDLPDQLDGTLTYSLTLREAIAAVIRERKPSVILTQAWDVVVPWGLNQADHRVAGIAALDAARDAGNEFVFPDAGERHQARMLLVTGHAEPDVAVAVEQHHVDKGAASLDAHEAYFKALPDHPSGTELVGGMAEQGAEVLDDGARHAILFKAYQL</sequence>
<dbReference type="PANTHER" id="PTHR12993:SF28">
    <property type="entry name" value="LMBE FAMILY PROTEIN"/>
    <property type="match status" value="1"/>
</dbReference>
<organism evidence="2 3">
    <name type="scientific">Corynebacterium stercoris</name>
    <dbReference type="NCBI Taxonomy" id="2943490"/>
    <lineage>
        <taxon>Bacteria</taxon>
        <taxon>Bacillati</taxon>
        <taxon>Actinomycetota</taxon>
        <taxon>Actinomycetes</taxon>
        <taxon>Mycobacteriales</taxon>
        <taxon>Corynebacteriaceae</taxon>
        <taxon>Corynebacterium</taxon>
    </lineage>
</organism>
<name>A0ABT1G6K9_9CORY</name>
<evidence type="ECO:0000256" key="1">
    <source>
        <dbReference type="ARBA" id="ARBA00022833"/>
    </source>
</evidence>
<keyword evidence="1" id="KW-0862">Zinc</keyword>
<keyword evidence="3" id="KW-1185">Reference proteome</keyword>
<dbReference type="InterPro" id="IPR024078">
    <property type="entry name" value="LmbE-like_dom_sf"/>
</dbReference>